<keyword evidence="4" id="KW-1133">Transmembrane helix</keyword>
<evidence type="ECO:0000256" key="4">
    <source>
        <dbReference type="SAM" id="Phobius"/>
    </source>
</evidence>
<reference evidence="6" key="1">
    <citation type="submission" date="2022-03" db="EMBL/GenBank/DDBJ databases">
        <title>Gramella crocea sp. nov., isolated from activated sludge of a seafood processing plant.</title>
        <authorList>
            <person name="Zhang X."/>
        </authorList>
    </citation>
    <scope>NUCLEOTIDE SEQUENCE</scope>
    <source>
        <strain evidence="6">YJ019</strain>
    </source>
</reference>
<evidence type="ECO:0000256" key="1">
    <source>
        <dbReference type="ARBA" id="ARBA00006739"/>
    </source>
</evidence>
<keyword evidence="4" id="KW-0812">Transmembrane</keyword>
<keyword evidence="3 6" id="KW-0808">Transferase</keyword>
<dbReference type="SUPFAM" id="SSF53448">
    <property type="entry name" value="Nucleotide-diphospho-sugar transferases"/>
    <property type="match status" value="1"/>
</dbReference>
<gene>
    <name evidence="6" type="ORF">ML462_02640</name>
</gene>
<keyword evidence="4" id="KW-0472">Membrane</keyword>
<accession>A0A9X2AAG1</accession>
<dbReference type="RefSeq" id="WP_240712177.1">
    <property type="nucleotide sequence ID" value="NZ_JAKVTV010000001.1"/>
</dbReference>
<keyword evidence="2 6" id="KW-0328">Glycosyltransferase</keyword>
<dbReference type="PANTHER" id="PTHR43630">
    <property type="entry name" value="POLY-BETA-1,6-N-ACETYL-D-GLUCOSAMINE SYNTHASE"/>
    <property type="match status" value="1"/>
</dbReference>
<evidence type="ECO:0000313" key="6">
    <source>
        <dbReference type="EMBL" id="MCH4822058.1"/>
    </source>
</evidence>
<dbReference type="EC" id="2.4.-.-" evidence="6"/>
<evidence type="ECO:0000256" key="2">
    <source>
        <dbReference type="ARBA" id="ARBA00022676"/>
    </source>
</evidence>
<dbReference type="GO" id="GO:0016757">
    <property type="term" value="F:glycosyltransferase activity"/>
    <property type="evidence" value="ECO:0007669"/>
    <property type="project" value="UniProtKB-KW"/>
</dbReference>
<evidence type="ECO:0000313" key="7">
    <source>
        <dbReference type="Proteomes" id="UP001139226"/>
    </source>
</evidence>
<evidence type="ECO:0000259" key="5">
    <source>
        <dbReference type="Pfam" id="PF00535"/>
    </source>
</evidence>
<feature type="transmembrane region" description="Helical" evidence="4">
    <location>
        <begin position="286"/>
        <end position="307"/>
    </location>
</feature>
<organism evidence="6 7">
    <name type="scientific">Christiangramia lutea</name>
    <dbReference type="NCBI Taxonomy" id="1607951"/>
    <lineage>
        <taxon>Bacteria</taxon>
        <taxon>Pseudomonadati</taxon>
        <taxon>Bacteroidota</taxon>
        <taxon>Flavobacteriia</taxon>
        <taxon>Flavobacteriales</taxon>
        <taxon>Flavobacteriaceae</taxon>
        <taxon>Christiangramia</taxon>
    </lineage>
</organism>
<protein>
    <submittedName>
        <fullName evidence="6">Glycosyltransferase</fullName>
        <ecNumber evidence="6">2.4.-.-</ecNumber>
    </submittedName>
</protein>
<proteinExistence type="inferred from homology"/>
<dbReference type="Pfam" id="PF00535">
    <property type="entry name" value="Glycos_transf_2"/>
    <property type="match status" value="1"/>
</dbReference>
<sequence>MPVILGVITAAYLGLIIAFIVGWKKVPEFELEGMASENTFSIIIPYRNESENLPQLFKSLTSLNYSRSKYEILLVNDESGDDSVLLAEKFRSDFTEMNIHLLDNDRRTGSPKKDAIQTAIESSQFDYIVTTDADCVMPPKWLLFFDECIQRSNSKFIAGPVGFIQTRGVKKTYFQNFEEMDFMSLQASTVGAFGLEKAFMCNAANMCYEKKMFIKESGFEDNWEIASGDDVFLLQKLRKKDFGVSFVKSDLATVRTNYQKSLKNLVNQRIRWAAKTSAYTSFFAKFTGLIVLLMNLSLIIFTVLAFLNIFPSQYLMLVFLVKFNSDFILIYRAAKFMNRESLMRQYLWSSIVYPFFSVYVAILSFFSGYEWKGRRFKK</sequence>
<name>A0A9X2AAG1_9FLAO</name>
<feature type="transmembrane region" description="Helical" evidence="4">
    <location>
        <begin position="346"/>
        <end position="369"/>
    </location>
</feature>
<dbReference type="InterPro" id="IPR001173">
    <property type="entry name" value="Glyco_trans_2-like"/>
</dbReference>
<comment type="caution">
    <text evidence="6">The sequence shown here is derived from an EMBL/GenBank/DDBJ whole genome shotgun (WGS) entry which is preliminary data.</text>
</comment>
<dbReference type="AlphaFoldDB" id="A0A9X2AAG1"/>
<dbReference type="Gene3D" id="3.90.550.10">
    <property type="entry name" value="Spore Coat Polysaccharide Biosynthesis Protein SpsA, Chain A"/>
    <property type="match status" value="1"/>
</dbReference>
<dbReference type="PANTHER" id="PTHR43630:SF1">
    <property type="entry name" value="POLY-BETA-1,6-N-ACETYL-D-GLUCOSAMINE SYNTHASE"/>
    <property type="match status" value="1"/>
</dbReference>
<dbReference type="EMBL" id="JAKVTV010000001">
    <property type="protein sequence ID" value="MCH4822058.1"/>
    <property type="molecule type" value="Genomic_DNA"/>
</dbReference>
<dbReference type="Proteomes" id="UP001139226">
    <property type="component" value="Unassembled WGS sequence"/>
</dbReference>
<feature type="domain" description="Glycosyltransferase 2-like" evidence="5">
    <location>
        <begin position="41"/>
        <end position="167"/>
    </location>
</feature>
<comment type="similarity">
    <text evidence="1">Belongs to the glycosyltransferase 2 family.</text>
</comment>
<evidence type="ECO:0000256" key="3">
    <source>
        <dbReference type="ARBA" id="ARBA00022679"/>
    </source>
</evidence>
<keyword evidence="7" id="KW-1185">Reference proteome</keyword>
<dbReference type="InterPro" id="IPR029044">
    <property type="entry name" value="Nucleotide-diphossugar_trans"/>
</dbReference>